<name>A0A7M6DLC8_9CNID</name>
<accession>A0A7M6DLC8</accession>
<protein>
    <submittedName>
        <fullName evidence="1">Uncharacterized protein</fullName>
    </submittedName>
</protein>
<organism evidence="1 2">
    <name type="scientific">Clytia hemisphaerica</name>
    <dbReference type="NCBI Taxonomy" id="252671"/>
    <lineage>
        <taxon>Eukaryota</taxon>
        <taxon>Metazoa</taxon>
        <taxon>Cnidaria</taxon>
        <taxon>Hydrozoa</taxon>
        <taxon>Hydroidolina</taxon>
        <taxon>Leptothecata</taxon>
        <taxon>Obeliida</taxon>
        <taxon>Clytiidae</taxon>
        <taxon>Clytia</taxon>
    </lineage>
</organism>
<dbReference type="Proteomes" id="UP000594262">
    <property type="component" value="Unplaced"/>
</dbReference>
<dbReference type="EnsemblMetazoa" id="CLYHEMT014841.1">
    <property type="protein sequence ID" value="CLYHEMP014841.1"/>
    <property type="gene ID" value="CLYHEMG014841"/>
</dbReference>
<sequence length="115" mass="12796">MCLESTLFLHICIDPITTKCVAAQFDNVGNITGCLNKTMDQFCGIDIDATAFGINYKAKVCCCDKDNCNDETFIQSCYNGKHNEERKFTGLTCHQSVLTNEVVKIKSSIMQCSTF</sequence>
<evidence type="ECO:0000313" key="2">
    <source>
        <dbReference type="Proteomes" id="UP000594262"/>
    </source>
</evidence>
<dbReference type="AlphaFoldDB" id="A0A7M6DLC8"/>
<proteinExistence type="predicted"/>
<keyword evidence="2" id="KW-1185">Reference proteome</keyword>
<reference evidence="1" key="1">
    <citation type="submission" date="2021-01" db="UniProtKB">
        <authorList>
            <consortium name="EnsemblMetazoa"/>
        </authorList>
    </citation>
    <scope>IDENTIFICATION</scope>
</reference>
<evidence type="ECO:0000313" key="1">
    <source>
        <dbReference type="EnsemblMetazoa" id="CLYHEMP014841.1"/>
    </source>
</evidence>